<keyword evidence="3" id="KW-0274">FAD</keyword>
<dbReference type="Proteomes" id="UP000608890">
    <property type="component" value="Unassembled WGS sequence"/>
</dbReference>
<organism evidence="6 7">
    <name type="scientific">Micromonospora sonchi</name>
    <dbReference type="NCBI Taxonomy" id="1763543"/>
    <lineage>
        <taxon>Bacteria</taxon>
        <taxon>Bacillati</taxon>
        <taxon>Actinomycetota</taxon>
        <taxon>Actinomycetes</taxon>
        <taxon>Micromonosporales</taxon>
        <taxon>Micromonosporaceae</taxon>
        <taxon>Micromonospora</taxon>
    </lineage>
</organism>
<reference evidence="6" key="1">
    <citation type="journal article" date="2014" name="Int. J. Syst. Evol. Microbiol.">
        <title>Complete genome sequence of Corynebacterium casei LMG S-19264T (=DSM 44701T), isolated from a smear-ripened cheese.</title>
        <authorList>
            <consortium name="US DOE Joint Genome Institute (JGI-PGF)"/>
            <person name="Walter F."/>
            <person name="Albersmeier A."/>
            <person name="Kalinowski J."/>
            <person name="Ruckert C."/>
        </authorList>
    </citation>
    <scope>NUCLEOTIDE SEQUENCE</scope>
    <source>
        <strain evidence="6">CGMCC 4.7312</strain>
    </source>
</reference>
<comment type="caution">
    <text evidence="6">The sequence shown here is derived from an EMBL/GenBank/DDBJ whole genome shotgun (WGS) entry which is preliminary data.</text>
</comment>
<dbReference type="PANTHER" id="PTHR43004">
    <property type="entry name" value="TRK SYSTEM POTASSIUM UPTAKE PROTEIN"/>
    <property type="match status" value="1"/>
</dbReference>
<evidence type="ECO:0000256" key="1">
    <source>
        <dbReference type="ARBA" id="ARBA00001974"/>
    </source>
</evidence>
<proteinExistence type="predicted"/>
<dbReference type="Gene3D" id="3.30.70.2450">
    <property type="match status" value="1"/>
</dbReference>
<name>A0A917U2W9_9ACTN</name>
<dbReference type="RefSeq" id="WP_189046572.1">
    <property type="nucleotide sequence ID" value="NZ_BMNB01000019.1"/>
</dbReference>
<evidence type="ECO:0000256" key="4">
    <source>
        <dbReference type="SAM" id="MobiDB-lite"/>
    </source>
</evidence>
<gene>
    <name evidence="6" type="ORF">GCM10011608_39840</name>
</gene>
<dbReference type="AlphaFoldDB" id="A0A917U2W9"/>
<dbReference type="InterPro" id="IPR036188">
    <property type="entry name" value="FAD/NAD-bd_sf"/>
</dbReference>
<dbReference type="InterPro" id="IPR002938">
    <property type="entry name" value="FAD-bd"/>
</dbReference>
<evidence type="ECO:0000256" key="3">
    <source>
        <dbReference type="ARBA" id="ARBA00022827"/>
    </source>
</evidence>
<dbReference type="GO" id="GO:0016709">
    <property type="term" value="F:oxidoreductase activity, acting on paired donors, with incorporation or reduction of molecular oxygen, NAD(P)H as one donor, and incorporation of one atom of oxygen"/>
    <property type="evidence" value="ECO:0007669"/>
    <property type="project" value="UniProtKB-ARBA"/>
</dbReference>
<dbReference type="PRINTS" id="PR00420">
    <property type="entry name" value="RNGMNOXGNASE"/>
</dbReference>
<dbReference type="InterPro" id="IPR050641">
    <property type="entry name" value="RIFMO-like"/>
</dbReference>
<feature type="domain" description="FAD-binding" evidence="5">
    <location>
        <begin position="5"/>
        <end position="335"/>
    </location>
</feature>
<evidence type="ECO:0000313" key="7">
    <source>
        <dbReference type="Proteomes" id="UP000608890"/>
    </source>
</evidence>
<evidence type="ECO:0000256" key="2">
    <source>
        <dbReference type="ARBA" id="ARBA00022630"/>
    </source>
</evidence>
<dbReference type="Pfam" id="PF01494">
    <property type="entry name" value="FAD_binding_3"/>
    <property type="match status" value="1"/>
</dbReference>
<reference evidence="6" key="2">
    <citation type="submission" date="2020-09" db="EMBL/GenBank/DDBJ databases">
        <authorList>
            <person name="Sun Q."/>
            <person name="Zhou Y."/>
        </authorList>
    </citation>
    <scope>NUCLEOTIDE SEQUENCE</scope>
    <source>
        <strain evidence="6">CGMCC 4.7312</strain>
    </source>
</reference>
<keyword evidence="2" id="KW-0285">Flavoprotein</keyword>
<keyword evidence="6" id="KW-0503">Monooxygenase</keyword>
<feature type="region of interest" description="Disordered" evidence="4">
    <location>
        <begin position="381"/>
        <end position="412"/>
    </location>
</feature>
<dbReference type="PANTHER" id="PTHR43004:SF19">
    <property type="entry name" value="BINDING MONOOXYGENASE, PUTATIVE (JCVI)-RELATED"/>
    <property type="match status" value="1"/>
</dbReference>
<evidence type="ECO:0000313" key="6">
    <source>
        <dbReference type="EMBL" id="GGM50989.1"/>
    </source>
</evidence>
<sequence length="412" mass="43954">MLPERTDVLIIGAGPTGLTAALTLARRGVEVTLVDQREEPAVTSRAAVVHAYTLEVLDRLGAGAPLVARGLRSTRFSVRDRDRLLLTVPFDQLPSRHPYALMVSQSVTEAVLTERLADAGVRVLRPYRLTGLQHDGGGAVARLDGATVRARWVVGTDGIHSTVRELAGIPFTGPADSAESFVLADVRVDSALPRDGASIFLARGGPLVWAPLPDGRVRLVATVAEAPPEPDAGHLQRLLDERGPVRRPDRVREVLWSSRFRLHRRIAEAFRIGPVLLAGDSGHVHSPAGGQGMNLGICDAVDLGETLADVLAGGPDQLLDEYAARRRPLAHEVAGFADRLTRLATAPPSLRPARDVLLRLVGVLPPARRRIALRLSGLEQRTTDDAARGPAPDGVVPGGPAPGGVPGRRTDW</sequence>
<evidence type="ECO:0000259" key="5">
    <source>
        <dbReference type="Pfam" id="PF01494"/>
    </source>
</evidence>
<accession>A0A917U2W9</accession>
<protein>
    <submittedName>
        <fullName evidence="6">Pentachlorophenol monooxygenase</fullName>
    </submittedName>
</protein>
<keyword evidence="6" id="KW-0560">Oxidoreductase</keyword>
<comment type="cofactor">
    <cofactor evidence="1">
        <name>FAD</name>
        <dbReference type="ChEBI" id="CHEBI:57692"/>
    </cofactor>
</comment>
<dbReference type="EMBL" id="BMNB01000019">
    <property type="protein sequence ID" value="GGM50989.1"/>
    <property type="molecule type" value="Genomic_DNA"/>
</dbReference>
<dbReference type="GO" id="GO:0071949">
    <property type="term" value="F:FAD binding"/>
    <property type="evidence" value="ECO:0007669"/>
    <property type="project" value="InterPro"/>
</dbReference>
<dbReference type="SUPFAM" id="SSF51905">
    <property type="entry name" value="FAD/NAD(P)-binding domain"/>
    <property type="match status" value="1"/>
</dbReference>
<dbReference type="Gene3D" id="3.50.50.60">
    <property type="entry name" value="FAD/NAD(P)-binding domain"/>
    <property type="match status" value="1"/>
</dbReference>
<keyword evidence="7" id="KW-1185">Reference proteome</keyword>